<keyword evidence="5" id="KW-1185">Reference proteome</keyword>
<evidence type="ECO:0000313" key="5">
    <source>
        <dbReference type="Proteomes" id="UP000198760"/>
    </source>
</evidence>
<dbReference type="Gene3D" id="2.60.40.1090">
    <property type="entry name" value="Fimbrial-type adhesion domain"/>
    <property type="match status" value="1"/>
</dbReference>
<evidence type="ECO:0000259" key="2">
    <source>
        <dbReference type="Pfam" id="PF00419"/>
    </source>
</evidence>
<gene>
    <name evidence="4" type="ORF">SAMN03159428_04235</name>
    <name evidence="3" type="ORF">SAMN03159514_02368</name>
</gene>
<dbReference type="InterPro" id="IPR036937">
    <property type="entry name" value="Adhesion_dom_fimbrial_sf"/>
</dbReference>
<dbReference type="Proteomes" id="UP000198760">
    <property type="component" value="Unassembled WGS sequence"/>
</dbReference>
<feature type="domain" description="Fimbrial-type adhesion" evidence="2">
    <location>
        <begin position="28"/>
        <end position="187"/>
    </location>
</feature>
<feature type="chain" id="PRO_5044004801" evidence="1">
    <location>
        <begin position="24"/>
        <end position="188"/>
    </location>
</feature>
<dbReference type="Proteomes" id="UP000199173">
    <property type="component" value="Unassembled WGS sequence"/>
</dbReference>
<organism evidence="3 6">
    <name type="scientific">Kosakonia radicincitans</name>
    <dbReference type="NCBI Taxonomy" id="283686"/>
    <lineage>
        <taxon>Bacteria</taxon>
        <taxon>Pseudomonadati</taxon>
        <taxon>Pseudomonadota</taxon>
        <taxon>Gammaproteobacteria</taxon>
        <taxon>Enterobacterales</taxon>
        <taxon>Enterobacteriaceae</taxon>
        <taxon>Kosakonia</taxon>
    </lineage>
</organism>
<dbReference type="InterPro" id="IPR000259">
    <property type="entry name" value="Adhesion_dom_fimbrial"/>
</dbReference>
<proteinExistence type="predicted"/>
<evidence type="ECO:0000256" key="1">
    <source>
        <dbReference type="SAM" id="SignalP"/>
    </source>
</evidence>
<comment type="caution">
    <text evidence="3">The sequence shown here is derived from an EMBL/GenBank/DDBJ whole genome shotgun (WGS) entry which is preliminary data.</text>
</comment>
<reference evidence="5 6" key="1">
    <citation type="submission" date="2016-10" db="EMBL/GenBank/DDBJ databases">
        <authorList>
            <person name="Varghese N."/>
            <person name="Submissions S."/>
        </authorList>
    </citation>
    <scope>NUCLEOTIDE SEQUENCE [LARGE SCALE GENOMIC DNA]</scope>
    <source>
        <strain evidence="4 5">NFIX06</strain>
        <strain evidence="3 6">NFIX08</strain>
    </source>
</reference>
<name>A0AAX2ESI6_9ENTR</name>
<keyword evidence="1" id="KW-0732">Signal</keyword>
<accession>A0AAX2ESI6</accession>
<dbReference type="GO" id="GO:0043709">
    <property type="term" value="P:cell adhesion involved in single-species biofilm formation"/>
    <property type="evidence" value="ECO:0007669"/>
    <property type="project" value="TreeGrafter"/>
</dbReference>
<dbReference type="GeneID" id="66394497"/>
<dbReference type="InterPro" id="IPR050263">
    <property type="entry name" value="Bact_Fimbrial_Adh_Pro"/>
</dbReference>
<dbReference type="InterPro" id="IPR008966">
    <property type="entry name" value="Adhesion_dom_sf"/>
</dbReference>
<evidence type="ECO:0000313" key="4">
    <source>
        <dbReference type="EMBL" id="SFU10803.1"/>
    </source>
</evidence>
<dbReference type="PANTHER" id="PTHR33420:SF10">
    <property type="entry name" value="FIMBRIAE MAJOR SUBUNIT"/>
    <property type="match status" value="1"/>
</dbReference>
<evidence type="ECO:0000313" key="6">
    <source>
        <dbReference type="Proteomes" id="UP000199173"/>
    </source>
</evidence>
<dbReference type="KEGG" id="krd:A3780_01645"/>
<dbReference type="GO" id="GO:0009289">
    <property type="term" value="C:pilus"/>
    <property type="evidence" value="ECO:0007669"/>
    <property type="project" value="InterPro"/>
</dbReference>
<dbReference type="Pfam" id="PF00419">
    <property type="entry name" value="Fimbrial"/>
    <property type="match status" value="1"/>
</dbReference>
<dbReference type="EMBL" id="FOYJ01000005">
    <property type="protein sequence ID" value="SFR13486.1"/>
    <property type="molecule type" value="Genomic_DNA"/>
</dbReference>
<sequence>MRTGIKKTLPLLGVMTLPLPLFAAPTVTFQGEISGQTCDVLINGRTDSVVLLPTVSLTDFSPPGTPLTQGQFYGQTPFTVSISGCQSTSSVTNINTNFLGYNVDPTGVLGNSYSGGDAATGFGIQLMDAGSGGTEIRLSGVTSVPGLSLPANQTEASYDYGARYYVLNSTTAAAGKITAIAEYSLSYL</sequence>
<protein>
    <submittedName>
        <fullName evidence="3">Major type 1 subunit fimbrin (Pilin)</fullName>
    </submittedName>
</protein>
<feature type="signal peptide" evidence="1">
    <location>
        <begin position="1"/>
        <end position="23"/>
    </location>
</feature>
<dbReference type="PANTHER" id="PTHR33420">
    <property type="entry name" value="FIMBRIAL SUBUNIT ELFA-RELATED"/>
    <property type="match status" value="1"/>
</dbReference>
<dbReference type="AlphaFoldDB" id="A0AAX2ESI6"/>
<dbReference type="SUPFAM" id="SSF49401">
    <property type="entry name" value="Bacterial adhesins"/>
    <property type="match status" value="1"/>
</dbReference>
<evidence type="ECO:0000313" key="3">
    <source>
        <dbReference type="EMBL" id="SFR13486.1"/>
    </source>
</evidence>
<dbReference type="RefSeq" id="WP_007372916.1">
    <property type="nucleotide sequence ID" value="NZ_CABVLS010000011.1"/>
</dbReference>
<dbReference type="EMBL" id="FPAV01000013">
    <property type="protein sequence ID" value="SFU10803.1"/>
    <property type="molecule type" value="Genomic_DNA"/>
</dbReference>